<proteinExistence type="predicted"/>
<reference evidence="1" key="1">
    <citation type="submission" date="2020-12" db="EMBL/GenBank/DDBJ databases">
        <title>WGS assembly of Carya illinoinensis cv. Pawnee.</title>
        <authorList>
            <person name="Platts A."/>
            <person name="Shu S."/>
            <person name="Wright S."/>
            <person name="Barry K."/>
            <person name="Edger P."/>
            <person name="Pires J.C."/>
            <person name="Schmutz J."/>
        </authorList>
    </citation>
    <scope>NUCLEOTIDE SEQUENCE</scope>
    <source>
        <tissue evidence="1">Leaf</tissue>
    </source>
</reference>
<dbReference type="AlphaFoldDB" id="A0A8T1N228"/>
<accession>A0A8T1N228</accession>
<evidence type="ECO:0000313" key="1">
    <source>
        <dbReference type="EMBL" id="KAG6624849.1"/>
    </source>
</evidence>
<sequence length="110" mass="12433">MKQWNCVYKGRDPTQKWSKYVDLEPSHGFGSENCFAENLTLVGRGKETVPHALGQEEESSSVAFNPCGIQFRITSGRERARWKSNLELHGESNLDHGCHINCPSLHAEFN</sequence>
<dbReference type="Proteomes" id="UP000811609">
    <property type="component" value="Chromosome 16"/>
</dbReference>
<evidence type="ECO:0000313" key="2">
    <source>
        <dbReference type="Proteomes" id="UP000811609"/>
    </source>
</evidence>
<name>A0A8T1N228_CARIL</name>
<comment type="caution">
    <text evidence="1">The sequence shown here is derived from an EMBL/GenBank/DDBJ whole genome shotgun (WGS) entry which is preliminary data.</text>
</comment>
<dbReference type="EMBL" id="CM031824">
    <property type="protein sequence ID" value="KAG6624849.1"/>
    <property type="molecule type" value="Genomic_DNA"/>
</dbReference>
<protein>
    <submittedName>
        <fullName evidence="1">Uncharacterized protein</fullName>
    </submittedName>
</protein>
<gene>
    <name evidence="1" type="ORF">CIPAW_16G055300</name>
</gene>
<keyword evidence="2" id="KW-1185">Reference proteome</keyword>
<organism evidence="1 2">
    <name type="scientific">Carya illinoinensis</name>
    <name type="common">Pecan</name>
    <dbReference type="NCBI Taxonomy" id="32201"/>
    <lineage>
        <taxon>Eukaryota</taxon>
        <taxon>Viridiplantae</taxon>
        <taxon>Streptophyta</taxon>
        <taxon>Embryophyta</taxon>
        <taxon>Tracheophyta</taxon>
        <taxon>Spermatophyta</taxon>
        <taxon>Magnoliopsida</taxon>
        <taxon>eudicotyledons</taxon>
        <taxon>Gunneridae</taxon>
        <taxon>Pentapetalae</taxon>
        <taxon>rosids</taxon>
        <taxon>fabids</taxon>
        <taxon>Fagales</taxon>
        <taxon>Juglandaceae</taxon>
        <taxon>Carya</taxon>
    </lineage>
</organism>